<dbReference type="HAMAP" id="MF_00386">
    <property type="entry name" value="UPF0161_YidD"/>
    <property type="match status" value="1"/>
</dbReference>
<proteinExistence type="inferred from homology"/>
<dbReference type="EMBL" id="RKQP01000004">
    <property type="protein sequence ID" value="RPE82759.1"/>
    <property type="molecule type" value="Genomic_DNA"/>
</dbReference>
<evidence type="ECO:0000313" key="3">
    <source>
        <dbReference type="EMBL" id="RPE82759.1"/>
    </source>
</evidence>
<evidence type="ECO:0000256" key="1">
    <source>
        <dbReference type="HAMAP-Rule" id="MF_00386"/>
    </source>
</evidence>
<dbReference type="PANTHER" id="PTHR33383:SF1">
    <property type="entry name" value="MEMBRANE PROTEIN INSERTION EFFICIENCY FACTOR-RELATED"/>
    <property type="match status" value="1"/>
</dbReference>
<comment type="function">
    <text evidence="1">Could be involved in insertion of integral membrane proteins into the membrane.</text>
</comment>
<dbReference type="OrthoDB" id="9801753at2"/>
<reference evidence="3 4" key="1">
    <citation type="submission" date="2018-11" db="EMBL/GenBank/DDBJ databases">
        <title>Genomic Encyclopedia of Type Strains, Phase IV (KMG-IV): sequencing the most valuable type-strain genomes for metagenomic binning, comparative biology and taxonomic classification.</title>
        <authorList>
            <person name="Goeker M."/>
        </authorList>
    </citation>
    <scope>NUCLEOTIDE SEQUENCE [LARGE SCALE GENOMIC DNA]</scope>
    <source>
        <strain evidence="3 4">DSM 27238</strain>
    </source>
</reference>
<keyword evidence="4" id="KW-1185">Reference proteome</keyword>
<keyword evidence="2" id="KW-0812">Transmembrane</keyword>
<sequence length="96" mass="10815">METPHSSRPTSTNRAIKPSLVAYFLMGAVHFYRYAISPMLAPRCRFYPTCSQYALEAIQLHGAFKGGWLSIKRIMRCNPLSEGGEDPVPPKCHCKK</sequence>
<keyword evidence="1" id="KW-1003">Cell membrane</keyword>
<organism evidence="3 4">
    <name type="scientific">Vespertiliibacter pulmonis</name>
    <dbReference type="NCBI Taxonomy" id="1443036"/>
    <lineage>
        <taxon>Bacteria</taxon>
        <taxon>Pseudomonadati</taxon>
        <taxon>Pseudomonadota</taxon>
        <taxon>Gammaproteobacteria</taxon>
        <taxon>Pasteurellales</taxon>
        <taxon>Pasteurellaceae</taxon>
        <taxon>Vespertiliibacter</taxon>
    </lineage>
</organism>
<dbReference type="RefSeq" id="WP_124211576.1">
    <property type="nucleotide sequence ID" value="NZ_CP016615.1"/>
</dbReference>
<protein>
    <recommendedName>
        <fullName evidence="1">Putative membrane protein insertion efficiency factor</fullName>
    </recommendedName>
</protein>
<keyword evidence="1 2" id="KW-0472">Membrane</keyword>
<evidence type="ECO:0000313" key="4">
    <source>
        <dbReference type="Proteomes" id="UP000281691"/>
    </source>
</evidence>
<dbReference type="Pfam" id="PF01809">
    <property type="entry name" value="YidD"/>
    <property type="match status" value="1"/>
</dbReference>
<dbReference type="NCBIfam" id="TIGR00278">
    <property type="entry name" value="membrane protein insertion efficiency factor YidD"/>
    <property type="match status" value="1"/>
</dbReference>
<accession>A0A3N4VS59</accession>
<dbReference type="InterPro" id="IPR002696">
    <property type="entry name" value="Membr_insert_effic_factor_YidD"/>
</dbReference>
<evidence type="ECO:0000256" key="2">
    <source>
        <dbReference type="SAM" id="Phobius"/>
    </source>
</evidence>
<dbReference type="PANTHER" id="PTHR33383">
    <property type="entry name" value="MEMBRANE PROTEIN INSERTION EFFICIENCY FACTOR-RELATED"/>
    <property type="match status" value="1"/>
</dbReference>
<comment type="similarity">
    <text evidence="1">Belongs to the UPF0161 family.</text>
</comment>
<dbReference type="GO" id="GO:0005886">
    <property type="term" value="C:plasma membrane"/>
    <property type="evidence" value="ECO:0007669"/>
    <property type="project" value="UniProtKB-SubCell"/>
</dbReference>
<comment type="subcellular location">
    <subcellularLocation>
        <location evidence="1">Cell membrane</location>
        <topology evidence="1">Peripheral membrane protein</topology>
        <orientation evidence="1">Cytoplasmic side</orientation>
    </subcellularLocation>
</comment>
<dbReference type="SMART" id="SM01234">
    <property type="entry name" value="Haemolytic"/>
    <property type="match status" value="1"/>
</dbReference>
<dbReference type="AlphaFoldDB" id="A0A3N4VS59"/>
<keyword evidence="2" id="KW-1133">Transmembrane helix</keyword>
<name>A0A3N4VS59_9PAST</name>
<gene>
    <name evidence="3" type="ORF">EDC46_1430</name>
</gene>
<feature type="transmembrane region" description="Helical" evidence="2">
    <location>
        <begin position="20"/>
        <end position="36"/>
    </location>
</feature>
<dbReference type="Proteomes" id="UP000281691">
    <property type="component" value="Unassembled WGS sequence"/>
</dbReference>
<comment type="caution">
    <text evidence="3">The sequence shown here is derived from an EMBL/GenBank/DDBJ whole genome shotgun (WGS) entry which is preliminary data.</text>
</comment>